<feature type="non-terminal residue" evidence="2">
    <location>
        <position position="97"/>
    </location>
</feature>
<accession>A0A9P7EWL4</accession>
<protein>
    <submittedName>
        <fullName evidence="2">Uncharacterized protein</fullName>
    </submittedName>
</protein>
<sequence length="97" mass="11499">WHQGQVRRWMKDCEDCLQKLFLLYHLGSGQPARGTELAIMSWKNTNIHPRNVYWFSGHLNFVSRYNKTQTNQEKERVISRSMPPEAAQLMIAYLTFV</sequence>
<dbReference type="OrthoDB" id="10261556at2759"/>
<proteinExistence type="predicted"/>
<evidence type="ECO:0000313" key="2">
    <source>
        <dbReference type="EMBL" id="KAG2092279.1"/>
    </source>
</evidence>
<keyword evidence="3" id="KW-1185">Reference proteome</keyword>
<organism evidence="2 3">
    <name type="scientific">Suillus discolor</name>
    <dbReference type="NCBI Taxonomy" id="1912936"/>
    <lineage>
        <taxon>Eukaryota</taxon>
        <taxon>Fungi</taxon>
        <taxon>Dikarya</taxon>
        <taxon>Basidiomycota</taxon>
        <taxon>Agaricomycotina</taxon>
        <taxon>Agaricomycetes</taxon>
        <taxon>Agaricomycetidae</taxon>
        <taxon>Boletales</taxon>
        <taxon>Suillineae</taxon>
        <taxon>Suillaceae</taxon>
        <taxon>Suillus</taxon>
    </lineage>
</organism>
<reference evidence="2" key="1">
    <citation type="journal article" date="2020" name="New Phytol.">
        <title>Comparative genomics reveals dynamic genome evolution in host specialist ectomycorrhizal fungi.</title>
        <authorList>
            <person name="Lofgren L.A."/>
            <person name="Nguyen N.H."/>
            <person name="Vilgalys R."/>
            <person name="Ruytinx J."/>
            <person name="Liao H.L."/>
            <person name="Branco S."/>
            <person name="Kuo A."/>
            <person name="LaButti K."/>
            <person name="Lipzen A."/>
            <person name="Andreopoulos W."/>
            <person name="Pangilinan J."/>
            <person name="Riley R."/>
            <person name="Hundley H."/>
            <person name="Na H."/>
            <person name="Barry K."/>
            <person name="Grigoriev I.V."/>
            <person name="Stajich J.E."/>
            <person name="Kennedy P.G."/>
        </authorList>
    </citation>
    <scope>NUCLEOTIDE SEQUENCE</scope>
    <source>
        <strain evidence="2">FC423</strain>
    </source>
</reference>
<dbReference type="GeneID" id="64692751"/>
<dbReference type="Proteomes" id="UP000823399">
    <property type="component" value="Unassembled WGS sequence"/>
</dbReference>
<comment type="caution">
    <text evidence="2">The sequence shown here is derived from an EMBL/GenBank/DDBJ whole genome shotgun (WGS) entry which is preliminary data.</text>
</comment>
<feature type="non-terminal residue" evidence="2">
    <location>
        <position position="1"/>
    </location>
</feature>
<evidence type="ECO:0000313" key="1">
    <source>
        <dbReference type="EMBL" id="KAG2087631.1"/>
    </source>
</evidence>
<dbReference type="RefSeq" id="XP_041285286.1">
    <property type="nucleotide sequence ID" value="XM_041430492.1"/>
</dbReference>
<dbReference type="EMBL" id="JABBWM010000091">
    <property type="protein sequence ID" value="KAG2092279.1"/>
    <property type="molecule type" value="Genomic_DNA"/>
</dbReference>
<name>A0A9P7EWL4_9AGAM</name>
<dbReference type="AlphaFoldDB" id="A0A9P7EWL4"/>
<evidence type="ECO:0000313" key="3">
    <source>
        <dbReference type="Proteomes" id="UP000823399"/>
    </source>
</evidence>
<dbReference type="EMBL" id="JABBWM010000130">
    <property type="protein sequence ID" value="KAG2087631.1"/>
    <property type="molecule type" value="Genomic_DNA"/>
</dbReference>
<gene>
    <name evidence="1" type="ORF">F5147DRAFT_555344</name>
    <name evidence="2" type="ORF">F5147DRAFT_556252</name>
</gene>